<dbReference type="GO" id="GO:0005524">
    <property type="term" value="F:ATP binding"/>
    <property type="evidence" value="ECO:0007669"/>
    <property type="project" value="UniProtKB-KW"/>
</dbReference>
<dbReference type="InterPro" id="IPR025944">
    <property type="entry name" value="Sigma_54_int_dom_CS"/>
</dbReference>
<keyword evidence="12" id="KW-1185">Reference proteome</keyword>
<protein>
    <submittedName>
        <fullName evidence="9">Sigma-54-dependent Fis family transcriptional regulator</fullName>
    </submittedName>
    <submittedName>
        <fullName evidence="10">Transcriptional regulator with PAS, ATPase and Fis domain</fullName>
    </submittedName>
</protein>
<dbReference type="GO" id="GO:0000160">
    <property type="term" value="P:phosphorelay signal transduction system"/>
    <property type="evidence" value="ECO:0007669"/>
    <property type="project" value="UniProtKB-KW"/>
</dbReference>
<evidence type="ECO:0000256" key="2">
    <source>
        <dbReference type="ARBA" id="ARBA00022840"/>
    </source>
</evidence>
<dbReference type="PROSITE" id="PS00688">
    <property type="entry name" value="SIGMA54_INTERACT_3"/>
    <property type="match status" value="1"/>
</dbReference>
<evidence type="ECO:0000259" key="8">
    <source>
        <dbReference type="PROSITE" id="PS50045"/>
    </source>
</evidence>
<dbReference type="Proteomes" id="UP001144397">
    <property type="component" value="Unassembled WGS sequence"/>
</dbReference>
<dbReference type="Pfam" id="PF00158">
    <property type="entry name" value="Sigma54_activat"/>
    <property type="match status" value="1"/>
</dbReference>
<evidence type="ECO:0000313" key="9">
    <source>
        <dbReference type="EMBL" id="GLI25132.1"/>
    </source>
</evidence>
<dbReference type="Pfam" id="PF25601">
    <property type="entry name" value="AAA_lid_14"/>
    <property type="match status" value="1"/>
</dbReference>
<evidence type="ECO:0000313" key="10">
    <source>
        <dbReference type="EMBL" id="MDR6336557.1"/>
    </source>
</evidence>
<reference evidence="10 12" key="2">
    <citation type="submission" date="2023-07" db="EMBL/GenBank/DDBJ databases">
        <title>Genomic Encyclopedia of Type Strains, Phase IV (KMG-IV): sequencing the most valuable type-strain genomes for metagenomic binning, comparative biology and taxonomic classification.</title>
        <authorList>
            <person name="Goeker M."/>
        </authorList>
    </citation>
    <scope>NUCLEOTIDE SEQUENCE [LARGE SCALE GENOMIC DNA]</scope>
    <source>
        <strain evidence="10 12">DSM 338</strain>
    </source>
</reference>
<evidence type="ECO:0000256" key="7">
    <source>
        <dbReference type="ARBA" id="ARBA00023163"/>
    </source>
</evidence>
<name>A0A9W6CTQ5_XANFL</name>
<keyword evidence="2" id="KW-0067">ATP-binding</keyword>
<evidence type="ECO:0000256" key="1">
    <source>
        <dbReference type="ARBA" id="ARBA00022741"/>
    </source>
</evidence>
<dbReference type="RefSeq" id="WP_281809825.1">
    <property type="nucleotide sequence ID" value="NZ_BSDO01000011.1"/>
</dbReference>
<dbReference type="Gene3D" id="1.10.10.60">
    <property type="entry name" value="Homeodomain-like"/>
    <property type="match status" value="1"/>
</dbReference>
<keyword evidence="1" id="KW-0547">Nucleotide-binding</keyword>
<sequence length="462" mass="50196">MTTIADERFAAARALLGMVEGMIDGATLVDRESRVVWFSEGQLALLGKTDLAELVGQEIERVIPHSRMREVVETGHPHPLDIIQYGDRWLLVTRLPLRDETGAIIGAIAFALKDSIPYLRPIAERLHQMQSRLSRMEQAFSAKRAVRFTAEHILGASPAMRQLARLLRRAGEVGSAVLLLGETGTGKEMAAHAIHAASKRMSRPFVAINVAAVPENLLEAEFFGVAPGAFTGAARQPRPGKFQIAHEGTLFLDEIGDMPLALQAKLLRTLQDGEVEPVGSNQPSRVDVRIIAATSRPLADMVRAGTFRQDLYYRLNVLPIHLPPLRERAGDVELLATRFSEQTAAAFGVAVRPLTAAAVARLERHDWPGNVRELANVIEQIYVRSDGARIEASHVADVLPAPPEAAAEAAPDLDLAAAVARLERSMMAEALAQAGGNKREAAARLGLSRSSLYAKIRQYGMG</sequence>
<dbReference type="AlphaFoldDB" id="A0A9W6CTQ5"/>
<reference evidence="9" key="1">
    <citation type="submission" date="2022-12" db="EMBL/GenBank/DDBJ databases">
        <title>Reference genome sequencing for broad-spectrum identification of bacterial and archaeal isolates by mass spectrometry.</title>
        <authorList>
            <person name="Sekiguchi Y."/>
            <person name="Tourlousse D.M."/>
        </authorList>
    </citation>
    <scope>NUCLEOTIDE SEQUENCE</scope>
    <source>
        <strain evidence="9">301</strain>
    </source>
</reference>
<keyword evidence="5" id="KW-0238">DNA-binding</keyword>
<dbReference type="InterPro" id="IPR002197">
    <property type="entry name" value="HTH_Fis"/>
</dbReference>
<keyword evidence="3" id="KW-0902">Two-component regulatory system</keyword>
<dbReference type="SUPFAM" id="SSF55785">
    <property type="entry name" value="PYP-like sensor domain (PAS domain)"/>
    <property type="match status" value="1"/>
</dbReference>
<dbReference type="PROSITE" id="PS50045">
    <property type="entry name" value="SIGMA54_INTERACT_4"/>
    <property type="match status" value="1"/>
</dbReference>
<dbReference type="CDD" id="cd00009">
    <property type="entry name" value="AAA"/>
    <property type="match status" value="1"/>
</dbReference>
<dbReference type="GO" id="GO:0043565">
    <property type="term" value="F:sequence-specific DNA binding"/>
    <property type="evidence" value="ECO:0007669"/>
    <property type="project" value="InterPro"/>
</dbReference>
<accession>A0A9W6CTQ5</accession>
<evidence type="ECO:0000256" key="5">
    <source>
        <dbReference type="ARBA" id="ARBA00023125"/>
    </source>
</evidence>
<dbReference type="InterPro" id="IPR058031">
    <property type="entry name" value="AAA_lid_NorR"/>
</dbReference>
<organism evidence="9 11">
    <name type="scientific">Xanthobacter flavus</name>
    <dbReference type="NCBI Taxonomy" id="281"/>
    <lineage>
        <taxon>Bacteria</taxon>
        <taxon>Pseudomonadati</taxon>
        <taxon>Pseudomonadota</taxon>
        <taxon>Alphaproteobacteria</taxon>
        <taxon>Hyphomicrobiales</taxon>
        <taxon>Xanthobacteraceae</taxon>
        <taxon>Xanthobacter</taxon>
    </lineage>
</organism>
<dbReference type="Gene3D" id="1.10.8.60">
    <property type="match status" value="1"/>
</dbReference>
<dbReference type="GO" id="GO:0006355">
    <property type="term" value="P:regulation of DNA-templated transcription"/>
    <property type="evidence" value="ECO:0007669"/>
    <property type="project" value="InterPro"/>
</dbReference>
<dbReference type="InterPro" id="IPR035965">
    <property type="entry name" value="PAS-like_dom_sf"/>
</dbReference>
<keyword evidence="7" id="KW-0804">Transcription</keyword>
<dbReference type="EMBL" id="JAVDPY010000013">
    <property type="protein sequence ID" value="MDR6336557.1"/>
    <property type="molecule type" value="Genomic_DNA"/>
</dbReference>
<evidence type="ECO:0000313" key="11">
    <source>
        <dbReference type="Proteomes" id="UP001144397"/>
    </source>
</evidence>
<dbReference type="SUPFAM" id="SSF52540">
    <property type="entry name" value="P-loop containing nucleoside triphosphate hydrolases"/>
    <property type="match status" value="1"/>
</dbReference>
<dbReference type="Gene3D" id="3.30.450.20">
    <property type="entry name" value="PAS domain"/>
    <property type="match status" value="1"/>
</dbReference>
<gene>
    <name evidence="10" type="ORF">GGQ86_005060</name>
    <name evidence="9" type="ORF">XFLAVUS301_48060</name>
</gene>
<dbReference type="PANTHER" id="PTHR32071">
    <property type="entry name" value="TRANSCRIPTIONAL REGULATORY PROTEIN"/>
    <property type="match status" value="1"/>
</dbReference>
<dbReference type="Pfam" id="PF02954">
    <property type="entry name" value="HTH_8"/>
    <property type="match status" value="1"/>
</dbReference>
<dbReference type="EMBL" id="BSDO01000011">
    <property type="protein sequence ID" value="GLI25132.1"/>
    <property type="molecule type" value="Genomic_DNA"/>
</dbReference>
<keyword evidence="6" id="KW-0010">Activator</keyword>
<dbReference type="PROSITE" id="PS00676">
    <property type="entry name" value="SIGMA54_INTERACT_2"/>
    <property type="match status" value="1"/>
</dbReference>
<comment type="caution">
    <text evidence="9">The sequence shown here is derived from an EMBL/GenBank/DDBJ whole genome shotgun (WGS) entry which is preliminary data.</text>
</comment>
<proteinExistence type="predicted"/>
<keyword evidence="4" id="KW-0805">Transcription regulation</keyword>
<evidence type="ECO:0000256" key="4">
    <source>
        <dbReference type="ARBA" id="ARBA00023015"/>
    </source>
</evidence>
<dbReference type="SMART" id="SM00382">
    <property type="entry name" value="AAA"/>
    <property type="match status" value="1"/>
</dbReference>
<dbReference type="PANTHER" id="PTHR32071:SF99">
    <property type="entry name" value="TRANSCRIPTIONAL REGULATORY PROTEIN"/>
    <property type="match status" value="1"/>
</dbReference>
<evidence type="ECO:0000313" key="12">
    <source>
        <dbReference type="Proteomes" id="UP001245370"/>
    </source>
</evidence>
<feature type="domain" description="Sigma-54 factor interaction" evidence="8">
    <location>
        <begin position="153"/>
        <end position="383"/>
    </location>
</feature>
<dbReference type="InterPro" id="IPR009057">
    <property type="entry name" value="Homeodomain-like_sf"/>
</dbReference>
<dbReference type="Proteomes" id="UP001245370">
    <property type="component" value="Unassembled WGS sequence"/>
</dbReference>
<dbReference type="InterPro" id="IPR003593">
    <property type="entry name" value="AAA+_ATPase"/>
</dbReference>
<dbReference type="InterPro" id="IPR002078">
    <property type="entry name" value="Sigma_54_int"/>
</dbReference>
<dbReference type="Gene3D" id="3.40.50.300">
    <property type="entry name" value="P-loop containing nucleotide triphosphate hydrolases"/>
    <property type="match status" value="1"/>
</dbReference>
<dbReference type="PRINTS" id="PR01590">
    <property type="entry name" value="HTHFIS"/>
</dbReference>
<dbReference type="SUPFAM" id="SSF46689">
    <property type="entry name" value="Homeodomain-like"/>
    <property type="match status" value="1"/>
</dbReference>
<dbReference type="InterPro" id="IPR025943">
    <property type="entry name" value="Sigma_54_int_dom_ATP-bd_2"/>
</dbReference>
<evidence type="ECO:0000256" key="3">
    <source>
        <dbReference type="ARBA" id="ARBA00023012"/>
    </source>
</evidence>
<dbReference type="FunFam" id="3.40.50.300:FF:000006">
    <property type="entry name" value="DNA-binding transcriptional regulator NtrC"/>
    <property type="match status" value="1"/>
</dbReference>
<dbReference type="InterPro" id="IPR027417">
    <property type="entry name" value="P-loop_NTPase"/>
</dbReference>
<evidence type="ECO:0000256" key="6">
    <source>
        <dbReference type="ARBA" id="ARBA00023159"/>
    </source>
</evidence>
<dbReference type="GeneID" id="95765576"/>